<keyword evidence="2" id="KW-1185">Reference proteome</keyword>
<comment type="caution">
    <text evidence="1">The sequence shown here is derived from an EMBL/GenBank/DDBJ whole genome shotgun (WGS) entry which is preliminary data.</text>
</comment>
<sequence length="920" mass="103144">MADPIPISKPHLRIQPKPIKKGNSCSDFIIKSLFLAIFIILVPLFPSQAPEFLNQTILTKLWELLHLLFIGIVVAYGLFSRRNGDLETNLETQSSSDDSNNNATTTPSYVSKFFPASTIFGDDSENSCGFDENKMMHCWNNSQYFDGSNEGNNSTVGVFDEQYNTEKLSVSDENFGYSVRYDDGNEPHTNVVQSWNSEYYYTEPVVVAQPYYGNGECGDKPLGLPVRSLKLVERKVDGGCEYVNENESESSLGSRSLSSKRLDMSEVREFGDLDPTNLEKMFNDAAVVGGGVASPIEWNSRFGRMEREKVYGNVNGPSEFRSFSVDETRFEGLGSRSLQSTTSFSSLPSMYSSSFDSIAPDNINTDFQEEEMRQKEDSYAPASEKMNFNDKYVRRRKTSFVPASENMIFEEEDTEQRIQRRDMGKKISEGRSLRNRRMGAKGKHADGVYPANVRPMSVEETQFEHADVSYPENFRPMSVDETQFESHSSQSFQSKGSFSSNTRMYSVSSDNIEFQEEDMEQKETFPLHTSEDVIFQEEDMENKNTSYVHASENVDFQVEDSGQKKTSFVPVSEDMNFQELDFVKKISQVSSRNEMMDTRGKHAAVSHPSQFRPIFVDETQLESRSSRSLQSMGSFSSHTSNTSLRSSVDSVLSDNMNSLQEGLGEKKSLHGSSSSSSSSPSASARRNGETSLQPFEGGGYNIESLLQDDLKSSLNDNLKGKSGFVGEDPPGNKESVMHSLHSDSDKPASLAKALSKIRGKSVRTRRAAGMTSGTTKIDETSSKQGDEKAVKKSNDDTVTRKDKIKSREPDLLLKGISKKTLDCYFPNRDEDTFSSHRKRDKPEPLKNVHKEDLDNKLESIQGSSDEDVVSEYINDSGLDSEVDKKASEFIAKFKAQIRLQKIGSIERSKGQKMFGNNNVR</sequence>
<reference evidence="1" key="1">
    <citation type="submission" date="2023-10" db="EMBL/GenBank/DDBJ databases">
        <authorList>
            <person name="Rodriguez Cubillos JULIANA M."/>
            <person name="De Vega J."/>
        </authorList>
    </citation>
    <scope>NUCLEOTIDE SEQUENCE</scope>
</reference>
<gene>
    <name evidence="1" type="ORF">MILVUS5_LOCUS33215</name>
</gene>
<protein>
    <submittedName>
        <fullName evidence="1">Uncharacterized protein</fullName>
    </submittedName>
</protein>
<proteinExistence type="predicted"/>
<name>A0ACB0LKG9_TRIPR</name>
<evidence type="ECO:0000313" key="2">
    <source>
        <dbReference type="Proteomes" id="UP001177021"/>
    </source>
</evidence>
<evidence type="ECO:0000313" key="1">
    <source>
        <dbReference type="EMBL" id="CAJ2668911.1"/>
    </source>
</evidence>
<accession>A0ACB0LKG9</accession>
<dbReference type="Proteomes" id="UP001177021">
    <property type="component" value="Unassembled WGS sequence"/>
</dbReference>
<organism evidence="1 2">
    <name type="scientific">Trifolium pratense</name>
    <name type="common">Red clover</name>
    <dbReference type="NCBI Taxonomy" id="57577"/>
    <lineage>
        <taxon>Eukaryota</taxon>
        <taxon>Viridiplantae</taxon>
        <taxon>Streptophyta</taxon>
        <taxon>Embryophyta</taxon>
        <taxon>Tracheophyta</taxon>
        <taxon>Spermatophyta</taxon>
        <taxon>Magnoliopsida</taxon>
        <taxon>eudicotyledons</taxon>
        <taxon>Gunneridae</taxon>
        <taxon>Pentapetalae</taxon>
        <taxon>rosids</taxon>
        <taxon>fabids</taxon>
        <taxon>Fabales</taxon>
        <taxon>Fabaceae</taxon>
        <taxon>Papilionoideae</taxon>
        <taxon>50 kb inversion clade</taxon>
        <taxon>NPAAA clade</taxon>
        <taxon>Hologalegina</taxon>
        <taxon>IRL clade</taxon>
        <taxon>Trifolieae</taxon>
        <taxon>Trifolium</taxon>
    </lineage>
</organism>
<dbReference type="EMBL" id="CASHSV030000615">
    <property type="protein sequence ID" value="CAJ2668911.1"/>
    <property type="molecule type" value="Genomic_DNA"/>
</dbReference>